<sequence>MSAAVRTAAALRSATSFLVVSEPGTTSSSSNRRITSPAPLARSFGPTAASRSARRDRSAASRKESSGPCVSARHTARSISSPPGRNLFALWPGVRNAGAETCAINSCTGFGQRSFCASKKSAHHQASSSALGDTVTTRLAIAAAPNGAGLPERAMPSIAPGRSAKPSSQRRPSRSTTSPNLALSIAGGRAVSCRHAAKRLPAGPGSLPAGRRLASRSAASSSERPARRTAAAAHFRARRWRQAPPQAGSERAKMSSEFRAAPAQKAASVPYSTGLPSNAQDGTRSGEGEKTGDG</sequence>
<name>A0AAC9FEM6_AMIAI</name>
<gene>
    <name evidence="2" type="ORF">AA2016_5990</name>
</gene>
<feature type="compositionally biased region" description="Basic and acidic residues" evidence="1">
    <location>
        <begin position="284"/>
        <end position="294"/>
    </location>
</feature>
<feature type="region of interest" description="Disordered" evidence="1">
    <location>
        <begin position="146"/>
        <end position="183"/>
    </location>
</feature>
<keyword evidence="2" id="KW-0614">Plasmid</keyword>
<accession>A0AAC9FEM6</accession>
<feature type="compositionally biased region" description="Low complexity" evidence="1">
    <location>
        <begin position="25"/>
        <end position="36"/>
    </location>
</feature>
<dbReference type="AlphaFoldDB" id="A0AAC9FEM6"/>
<protein>
    <submittedName>
        <fullName evidence="2">Uncharacterized protein</fullName>
    </submittedName>
</protein>
<reference evidence="2 3" key="1">
    <citation type="submission" date="2016-03" db="EMBL/GenBank/DDBJ databases">
        <title>Complete genome of Aminobacter aminovorans KCTC 2477.</title>
        <authorList>
            <person name="Kim K.M."/>
        </authorList>
    </citation>
    <scope>NUCLEOTIDE SEQUENCE [LARGE SCALE GENOMIC DNA]</scope>
    <source>
        <strain evidence="2 3">KCTC 2477</strain>
        <plasmid evidence="2 3">pAA02</plasmid>
    </source>
</reference>
<evidence type="ECO:0000313" key="3">
    <source>
        <dbReference type="Proteomes" id="UP000075755"/>
    </source>
</evidence>
<organism evidence="2 3">
    <name type="scientific">Aminobacter aminovorans</name>
    <name type="common">Chelatobacter heintzii</name>
    <dbReference type="NCBI Taxonomy" id="83263"/>
    <lineage>
        <taxon>Bacteria</taxon>
        <taxon>Pseudomonadati</taxon>
        <taxon>Pseudomonadota</taxon>
        <taxon>Alphaproteobacteria</taxon>
        <taxon>Hyphomicrobiales</taxon>
        <taxon>Phyllobacteriaceae</taxon>
        <taxon>Aminobacter</taxon>
    </lineage>
</organism>
<feature type="region of interest" description="Disordered" evidence="1">
    <location>
        <begin position="199"/>
        <end position="294"/>
    </location>
</feature>
<dbReference type="KEGG" id="aak:AA2016_5990"/>
<feature type="compositionally biased region" description="Low complexity" evidence="1">
    <location>
        <begin position="209"/>
        <end position="234"/>
    </location>
</feature>
<feature type="compositionally biased region" description="Basic and acidic residues" evidence="1">
    <location>
        <begin position="53"/>
        <end position="65"/>
    </location>
</feature>
<feature type="compositionally biased region" description="Polar residues" evidence="1">
    <location>
        <begin position="270"/>
        <end position="283"/>
    </location>
</feature>
<evidence type="ECO:0000313" key="2">
    <source>
        <dbReference type="EMBL" id="AMS44895.1"/>
    </source>
</evidence>
<evidence type="ECO:0000256" key="1">
    <source>
        <dbReference type="SAM" id="MobiDB-lite"/>
    </source>
</evidence>
<feature type="region of interest" description="Disordered" evidence="1">
    <location>
        <begin position="21"/>
        <end position="85"/>
    </location>
</feature>
<dbReference type="EMBL" id="CP015007">
    <property type="protein sequence ID" value="AMS44895.1"/>
    <property type="molecule type" value="Genomic_DNA"/>
</dbReference>
<geneLocation type="plasmid" evidence="2 3">
    <name>pAA02</name>
</geneLocation>
<proteinExistence type="predicted"/>
<feature type="compositionally biased region" description="Low complexity" evidence="1">
    <location>
        <begin position="166"/>
        <end position="179"/>
    </location>
</feature>
<dbReference type="Proteomes" id="UP000075755">
    <property type="component" value="Plasmid pAA02"/>
</dbReference>